<keyword evidence="3 12" id="KW-0813">Transport</keyword>
<evidence type="ECO:0000256" key="4">
    <source>
        <dbReference type="ARBA" id="ARBA00022452"/>
    </source>
</evidence>
<evidence type="ECO:0000256" key="13">
    <source>
        <dbReference type="RuleBase" id="RU003357"/>
    </source>
</evidence>
<evidence type="ECO:0000256" key="14">
    <source>
        <dbReference type="SAM" id="MobiDB-lite"/>
    </source>
</evidence>
<keyword evidence="7" id="KW-0408">Iron</keyword>
<evidence type="ECO:0000256" key="9">
    <source>
        <dbReference type="ARBA" id="ARBA00023136"/>
    </source>
</evidence>
<keyword evidence="11 12" id="KW-0998">Cell outer membrane</keyword>
<dbReference type="Pfam" id="PF00593">
    <property type="entry name" value="TonB_dep_Rec_b-barrel"/>
    <property type="match status" value="1"/>
</dbReference>
<evidence type="ECO:0000256" key="7">
    <source>
        <dbReference type="ARBA" id="ARBA00023004"/>
    </source>
</evidence>
<dbReference type="GO" id="GO:0009279">
    <property type="term" value="C:cell outer membrane"/>
    <property type="evidence" value="ECO:0007669"/>
    <property type="project" value="UniProtKB-SubCell"/>
</dbReference>
<dbReference type="InterPro" id="IPR037066">
    <property type="entry name" value="Plug_dom_sf"/>
</dbReference>
<comment type="subcellular location">
    <subcellularLocation>
        <location evidence="1 12">Cell outer membrane</location>
        <topology evidence="1 12">Multi-pass membrane protein</topology>
    </subcellularLocation>
</comment>
<dbReference type="InterPro" id="IPR000531">
    <property type="entry name" value="Beta-barrel_TonB"/>
</dbReference>
<evidence type="ECO:0000259" key="15">
    <source>
        <dbReference type="SMART" id="SM00965"/>
    </source>
</evidence>
<dbReference type="InterPro" id="IPR010105">
    <property type="entry name" value="TonB_sidphr_rcpt"/>
</dbReference>
<dbReference type="GO" id="GO:0038023">
    <property type="term" value="F:signaling receptor activity"/>
    <property type="evidence" value="ECO:0007669"/>
    <property type="project" value="InterPro"/>
</dbReference>
<accession>A0A261S1B6</accession>
<feature type="domain" description="Secretin/TonB short N-terminal" evidence="15">
    <location>
        <begin position="90"/>
        <end position="141"/>
    </location>
</feature>
<feature type="region of interest" description="Disordered" evidence="14">
    <location>
        <begin position="1"/>
        <end position="29"/>
    </location>
</feature>
<dbReference type="InterPro" id="IPR011662">
    <property type="entry name" value="Secretin/TonB_short_N"/>
</dbReference>
<keyword evidence="17" id="KW-1185">Reference proteome</keyword>
<dbReference type="InterPro" id="IPR012910">
    <property type="entry name" value="Plug_dom"/>
</dbReference>
<dbReference type="CDD" id="cd01347">
    <property type="entry name" value="ligand_gated_channel"/>
    <property type="match status" value="1"/>
</dbReference>
<keyword evidence="5" id="KW-0410">Iron transport</keyword>
<evidence type="ECO:0000256" key="2">
    <source>
        <dbReference type="ARBA" id="ARBA00009810"/>
    </source>
</evidence>
<dbReference type="SMART" id="SM00965">
    <property type="entry name" value="STN"/>
    <property type="match status" value="1"/>
</dbReference>
<gene>
    <name evidence="16" type="ORF">CAL29_24665</name>
</gene>
<evidence type="ECO:0000256" key="6">
    <source>
        <dbReference type="ARBA" id="ARBA00022692"/>
    </source>
</evidence>
<dbReference type="AlphaFoldDB" id="A0A261S1B6"/>
<evidence type="ECO:0000256" key="10">
    <source>
        <dbReference type="ARBA" id="ARBA00023170"/>
    </source>
</evidence>
<evidence type="ECO:0000313" key="16">
    <source>
        <dbReference type="EMBL" id="OZI31129.1"/>
    </source>
</evidence>
<dbReference type="PANTHER" id="PTHR32552">
    <property type="entry name" value="FERRICHROME IRON RECEPTOR-RELATED"/>
    <property type="match status" value="1"/>
</dbReference>
<dbReference type="Pfam" id="PF07715">
    <property type="entry name" value="Plug"/>
    <property type="match status" value="1"/>
</dbReference>
<dbReference type="Proteomes" id="UP000216020">
    <property type="component" value="Unassembled WGS sequence"/>
</dbReference>
<dbReference type="InterPro" id="IPR039426">
    <property type="entry name" value="TonB-dep_rcpt-like"/>
</dbReference>
<dbReference type="Gene3D" id="3.55.50.30">
    <property type="match status" value="1"/>
</dbReference>
<protein>
    <recommendedName>
        <fullName evidence="15">Secretin/TonB short N-terminal domain-containing protein</fullName>
    </recommendedName>
</protein>
<evidence type="ECO:0000256" key="12">
    <source>
        <dbReference type="PROSITE-ProRule" id="PRU01360"/>
    </source>
</evidence>
<dbReference type="OrthoDB" id="174652at2"/>
<dbReference type="EMBL" id="NEVM01000005">
    <property type="protein sequence ID" value="OZI31129.1"/>
    <property type="molecule type" value="Genomic_DNA"/>
</dbReference>
<keyword evidence="9 12" id="KW-0472">Membrane</keyword>
<evidence type="ECO:0000256" key="8">
    <source>
        <dbReference type="ARBA" id="ARBA00023077"/>
    </source>
</evidence>
<comment type="similarity">
    <text evidence="2 12 13">Belongs to the TonB-dependent receptor family.</text>
</comment>
<dbReference type="SUPFAM" id="SSF56935">
    <property type="entry name" value="Porins"/>
    <property type="match status" value="1"/>
</dbReference>
<dbReference type="GO" id="GO:0015891">
    <property type="term" value="P:siderophore transport"/>
    <property type="evidence" value="ECO:0007669"/>
    <property type="project" value="InterPro"/>
</dbReference>
<evidence type="ECO:0000256" key="11">
    <source>
        <dbReference type="ARBA" id="ARBA00023237"/>
    </source>
</evidence>
<organism evidence="16 17">
    <name type="scientific">Bordetella genomosp. 10</name>
    <dbReference type="NCBI Taxonomy" id="1416804"/>
    <lineage>
        <taxon>Bacteria</taxon>
        <taxon>Pseudomonadati</taxon>
        <taxon>Pseudomonadota</taxon>
        <taxon>Betaproteobacteria</taxon>
        <taxon>Burkholderiales</taxon>
        <taxon>Alcaligenaceae</taxon>
        <taxon>Bordetella</taxon>
    </lineage>
</organism>
<keyword evidence="10" id="KW-0675">Receptor</keyword>
<dbReference type="PANTHER" id="PTHR32552:SF74">
    <property type="entry name" value="HYDROXAMATE SIDEROPHORE RECEPTOR FHUE"/>
    <property type="match status" value="1"/>
</dbReference>
<name>A0A261S1B6_9BORD</name>
<evidence type="ECO:0000256" key="1">
    <source>
        <dbReference type="ARBA" id="ARBA00004571"/>
    </source>
</evidence>
<dbReference type="InterPro" id="IPR036942">
    <property type="entry name" value="Beta-barrel_TonB_sf"/>
</dbReference>
<dbReference type="Pfam" id="PF07660">
    <property type="entry name" value="STN"/>
    <property type="match status" value="1"/>
</dbReference>
<dbReference type="NCBIfam" id="TIGR01783">
    <property type="entry name" value="TonB-siderophor"/>
    <property type="match status" value="1"/>
</dbReference>
<proteinExistence type="inferred from homology"/>
<evidence type="ECO:0000313" key="17">
    <source>
        <dbReference type="Proteomes" id="UP000216020"/>
    </source>
</evidence>
<keyword evidence="5" id="KW-0406">Ion transport</keyword>
<dbReference type="PROSITE" id="PS52016">
    <property type="entry name" value="TONB_DEPENDENT_REC_3"/>
    <property type="match status" value="1"/>
</dbReference>
<dbReference type="Gene3D" id="2.170.130.10">
    <property type="entry name" value="TonB-dependent receptor, plug domain"/>
    <property type="match status" value="1"/>
</dbReference>
<comment type="caution">
    <text evidence="16">The sequence shown here is derived from an EMBL/GenBank/DDBJ whole genome shotgun (WGS) entry which is preliminary data.</text>
</comment>
<dbReference type="Gene3D" id="2.40.170.20">
    <property type="entry name" value="TonB-dependent receptor, beta-barrel domain"/>
    <property type="match status" value="1"/>
</dbReference>
<sequence length="841" mass="90887">MAASRAHRSPSLLPRTPQGGHGSRPRRSARPVLTPLARGMLWAALAGAAQPMASASAQPAPASAPTHLNFDIPQGSLDQALSRFGRQSGAAVSVNAALTAGIRSAGVHGSYTASEALARLLAGTGLQAVQDASGEYTLRALPAPGAADAGATTLPEVRVIGTSDTVAERVNPPTTVGSKTPLTQREIPQSVSVVTQSQIQERNLMDMNDALRKTPGIVVTPYRDGRADLFSRGFPVDTMQLDGLPISLNMTENGLLAPDLAMYDRVETLRGPAGLYNGFGGPGGTVNLVRKRPLDDLAATAEVRVGTDHEYRGLADLSTPLNDDKTLRARVVGSYESTDLYQDSTYKRPGLLYGIVEADLTPSTKLDIGASYQRLTMRAMSEGYPAYTDYRLIQHPSRDYIGSSGDGMRYESNSAFFDLEHKFDSAWRVKLSGTHLYNTAYMKSSYACCGGVDRATGLSKISWGGGSSGNNTQDVIDLFVDGPFDLAGRQHHITVGMNYLRSNNYIKNTYGTVSNYVDVNDPVELPAYDGAPLTSYALRTVTTQYTTYANVRFKLADPLTLVVGGNAMWWRASVRPIADQNPFGTPETRDSVDGRVTPYGGLLYDIDRTYTAYASYASIFSPQSARDKDGKLIKPLEGDQYEVGVKGTYLDGKLNASLALFQLTQKNRAIADPREDPYSGISIAQGKARSRGVEASVSGEAYPGLDLYAGYAYTHVRSVGSDDDGGSSGLGAQKFTQIAPKHTFKLWANYQLPGDWHRHSIGTGLNVSSSYYYDDGVGRLTQPGYMTADLKLGYQINEHMDASLYVANLFNKSYYESVGSTWNQNFLGASRTAMLTLRWKL</sequence>
<keyword evidence="4 12" id="KW-1134">Transmembrane beta strand</keyword>
<keyword evidence="8 13" id="KW-0798">TonB box</keyword>
<reference evidence="17" key="1">
    <citation type="submission" date="2017-05" db="EMBL/GenBank/DDBJ databases">
        <title>Complete and WGS of Bordetella genogroups.</title>
        <authorList>
            <person name="Spilker T."/>
            <person name="Lipuma J."/>
        </authorList>
    </citation>
    <scope>NUCLEOTIDE SEQUENCE [LARGE SCALE GENOMIC DNA]</scope>
    <source>
        <strain evidence="17">AU16122</strain>
    </source>
</reference>
<keyword evidence="6 12" id="KW-0812">Transmembrane</keyword>
<evidence type="ECO:0000256" key="5">
    <source>
        <dbReference type="ARBA" id="ARBA00022496"/>
    </source>
</evidence>
<evidence type="ECO:0000256" key="3">
    <source>
        <dbReference type="ARBA" id="ARBA00022448"/>
    </source>
</evidence>
<dbReference type="GO" id="GO:0015344">
    <property type="term" value="F:siderophore uptake transmembrane transporter activity"/>
    <property type="evidence" value="ECO:0007669"/>
    <property type="project" value="TreeGrafter"/>
</dbReference>